<evidence type="ECO:0000256" key="3">
    <source>
        <dbReference type="ARBA" id="ARBA00022840"/>
    </source>
</evidence>
<accession>A0ABU7RM92</accession>
<dbReference type="EC" id="6.3.4.18" evidence="4 5"/>
<evidence type="ECO:0000256" key="2">
    <source>
        <dbReference type="ARBA" id="ARBA00022755"/>
    </source>
</evidence>
<comment type="catalytic activity">
    <reaction evidence="4 5">
        <text>5-amino-1-(5-phospho-beta-D-ribosyl)imidazole + hydrogencarbonate + ATP = 5-carboxyamino-1-(5-phospho-D-ribosyl)imidazole + ADP + phosphate + 2 H(+)</text>
        <dbReference type="Rhea" id="RHEA:19317"/>
        <dbReference type="ChEBI" id="CHEBI:15378"/>
        <dbReference type="ChEBI" id="CHEBI:17544"/>
        <dbReference type="ChEBI" id="CHEBI:30616"/>
        <dbReference type="ChEBI" id="CHEBI:43474"/>
        <dbReference type="ChEBI" id="CHEBI:58730"/>
        <dbReference type="ChEBI" id="CHEBI:137981"/>
        <dbReference type="ChEBI" id="CHEBI:456216"/>
        <dbReference type="EC" id="6.3.4.18"/>
    </reaction>
</comment>
<comment type="function">
    <text evidence="4">Catalyzes the ATP-dependent conversion of 5-aminoimidazole ribonucleotide (AIR) and HCO(3)(-) to N5-carboxyaminoimidazole ribonucleotide (N5-CAIR).</text>
</comment>
<dbReference type="NCBIfam" id="NF004680">
    <property type="entry name" value="PRK06019.1-6"/>
    <property type="match status" value="1"/>
</dbReference>
<dbReference type="Gene3D" id="3.40.50.20">
    <property type="match status" value="1"/>
</dbReference>
<comment type="caution">
    <text evidence="4">Lacks conserved residue(s) required for the propagation of feature annotation.</text>
</comment>
<keyword evidence="2 4" id="KW-0658">Purine biosynthesis</keyword>
<comment type="caution">
    <text evidence="7">The sequence shown here is derived from an EMBL/GenBank/DDBJ whole genome shotgun (WGS) entry which is preliminary data.</text>
</comment>
<evidence type="ECO:0000256" key="1">
    <source>
        <dbReference type="ARBA" id="ARBA00022741"/>
    </source>
</evidence>
<feature type="binding site" evidence="4">
    <location>
        <begin position="274"/>
        <end position="275"/>
    </location>
    <ligand>
        <name>ATP</name>
        <dbReference type="ChEBI" id="CHEBI:30616"/>
    </ligand>
</feature>
<feature type="binding site" evidence="4">
    <location>
        <position position="147"/>
    </location>
    <ligand>
        <name>ATP</name>
        <dbReference type="ChEBI" id="CHEBI:30616"/>
    </ligand>
</feature>
<name>A0ABU7RM92_9ACTN</name>
<comment type="function">
    <text evidence="5">Catalyzes the ATP-dependent conversion of 5-aminoimidazole ribonucleotide (AIR) and HCO(3)- to N5-carboxyaminoimidazole ribonucleotide (N5-CAIR).</text>
</comment>
<keyword evidence="1 4" id="KW-0547">Nucleotide-binding</keyword>
<dbReference type="NCBIfam" id="NF004679">
    <property type="entry name" value="PRK06019.1-5"/>
    <property type="match status" value="1"/>
</dbReference>
<dbReference type="InterPro" id="IPR011761">
    <property type="entry name" value="ATP-grasp"/>
</dbReference>
<dbReference type="InterPro" id="IPR013815">
    <property type="entry name" value="ATP_grasp_subdomain_1"/>
</dbReference>
<keyword evidence="3 4" id="KW-0067">ATP-binding</keyword>
<dbReference type="GO" id="GO:0034028">
    <property type="term" value="F:5-(carboxyamino)imidazole ribonucleotide synthase activity"/>
    <property type="evidence" value="ECO:0007669"/>
    <property type="project" value="UniProtKB-EC"/>
</dbReference>
<dbReference type="Pfam" id="PF17769">
    <property type="entry name" value="PurK_C"/>
    <property type="match status" value="1"/>
</dbReference>
<evidence type="ECO:0000256" key="4">
    <source>
        <dbReference type="HAMAP-Rule" id="MF_01928"/>
    </source>
</evidence>
<dbReference type="RefSeq" id="WP_331212716.1">
    <property type="nucleotide sequence ID" value="NZ_JAZGQK010000003.1"/>
</dbReference>
<evidence type="ECO:0000313" key="8">
    <source>
        <dbReference type="Proteomes" id="UP001332243"/>
    </source>
</evidence>
<dbReference type="PANTHER" id="PTHR11609:SF5">
    <property type="entry name" value="PHOSPHORIBOSYLAMINOIMIDAZOLE CARBOXYLASE"/>
    <property type="match status" value="1"/>
</dbReference>
<feature type="binding site" evidence="4">
    <location>
        <position position="107"/>
    </location>
    <ligand>
        <name>ATP</name>
        <dbReference type="ChEBI" id="CHEBI:30616"/>
    </ligand>
</feature>
<dbReference type="InterPro" id="IPR003135">
    <property type="entry name" value="ATP-grasp_carboxylate-amine"/>
</dbReference>
<dbReference type="PROSITE" id="PS50975">
    <property type="entry name" value="ATP_GRASP"/>
    <property type="match status" value="1"/>
</dbReference>
<dbReference type="InterPro" id="IPR054350">
    <property type="entry name" value="PurT/PurK_preATP-grasp"/>
</dbReference>
<dbReference type="SUPFAM" id="SSF52440">
    <property type="entry name" value="PreATP-grasp domain"/>
    <property type="match status" value="1"/>
</dbReference>
<reference evidence="7 8" key="1">
    <citation type="submission" date="2024-01" db="EMBL/GenBank/DDBJ databases">
        <title>Genome insights into Plantactinospora sonchi sp. nov.</title>
        <authorList>
            <person name="Wang L."/>
        </authorList>
    </citation>
    <scope>NUCLEOTIDE SEQUENCE [LARGE SCALE GENOMIC DNA]</scope>
    <source>
        <strain evidence="7 8">NEAU-QY2</strain>
    </source>
</reference>
<dbReference type="Gene3D" id="3.30.1490.20">
    <property type="entry name" value="ATP-grasp fold, A domain"/>
    <property type="match status" value="1"/>
</dbReference>
<gene>
    <name evidence="4 5" type="primary">purK</name>
    <name evidence="7" type="ORF">V1633_03695</name>
</gene>
<keyword evidence="4 5" id="KW-0436">Ligase</keyword>
<dbReference type="InterPro" id="IPR016185">
    <property type="entry name" value="PreATP-grasp_dom_sf"/>
</dbReference>
<dbReference type="Gene3D" id="3.30.470.20">
    <property type="entry name" value="ATP-grasp fold, B domain"/>
    <property type="match status" value="1"/>
</dbReference>
<dbReference type="InterPro" id="IPR011054">
    <property type="entry name" value="Rudment_hybrid_motif"/>
</dbReference>
<evidence type="ECO:0000259" key="6">
    <source>
        <dbReference type="PROSITE" id="PS50975"/>
    </source>
</evidence>
<dbReference type="EMBL" id="JAZGQK010000003">
    <property type="protein sequence ID" value="MEE6257593.1"/>
    <property type="molecule type" value="Genomic_DNA"/>
</dbReference>
<dbReference type="InterPro" id="IPR005875">
    <property type="entry name" value="PurK"/>
</dbReference>
<evidence type="ECO:0000313" key="7">
    <source>
        <dbReference type="EMBL" id="MEE6257593.1"/>
    </source>
</evidence>
<dbReference type="InterPro" id="IPR040686">
    <property type="entry name" value="PurK_C"/>
</dbReference>
<protein>
    <recommendedName>
        <fullName evidence="4 5">N5-carboxyaminoimidazole ribonucleotide synthase</fullName>
        <shortName evidence="4 5">N5-CAIR synthase</shortName>
        <ecNumber evidence="4 5">6.3.4.18</ecNumber>
    </recommendedName>
    <alternativeName>
        <fullName evidence="4 5">5-(carboxyamino)imidazole ribonucleotide synthetase</fullName>
    </alternativeName>
</protein>
<organism evidence="7 8">
    <name type="scientific">Plantactinospora sonchi</name>
    <dbReference type="NCBI Taxonomy" id="1544735"/>
    <lineage>
        <taxon>Bacteria</taxon>
        <taxon>Bacillati</taxon>
        <taxon>Actinomycetota</taxon>
        <taxon>Actinomycetes</taxon>
        <taxon>Micromonosporales</taxon>
        <taxon>Micromonosporaceae</taxon>
        <taxon>Plantactinospora</taxon>
    </lineage>
</organism>
<dbReference type="Pfam" id="PF22660">
    <property type="entry name" value="RS_preATP-grasp-like"/>
    <property type="match status" value="1"/>
</dbReference>
<comment type="subunit">
    <text evidence="4 5">Homodimer.</text>
</comment>
<feature type="binding site" evidence="4">
    <location>
        <begin position="184"/>
        <end position="187"/>
    </location>
    <ligand>
        <name>ATP</name>
        <dbReference type="ChEBI" id="CHEBI:30616"/>
    </ligand>
</feature>
<dbReference type="Pfam" id="PF02222">
    <property type="entry name" value="ATP-grasp"/>
    <property type="match status" value="1"/>
</dbReference>
<dbReference type="SUPFAM" id="SSF56059">
    <property type="entry name" value="Glutathione synthetase ATP-binding domain-like"/>
    <property type="match status" value="1"/>
</dbReference>
<comment type="pathway">
    <text evidence="4 5">Purine metabolism; IMP biosynthesis via de novo pathway; 5-amino-1-(5-phospho-D-ribosyl)imidazole-4-carboxylate from 5-amino-1-(5-phospho-D-ribosyl)imidazole (N5-CAIR route): step 1/2.</text>
</comment>
<sequence length="391" mass="41873">MDSRTGLPVVGMVGGGQLARMTHQAAIALGQSVRVLALSPEDGAALVAADVRIGQHTDLTALRDFADGCDVVTFDHEHVPTEHVRALAEAGVTVYPPADALLHAQDKRVMRERLAELGAPVPRWRPVTEPDDLVDFGNEIGWPVILKAARGGYDGRGVWVVTDPAEATELVGTLRAAGTPLIAEERVALRRELAVQVARSPFGQVAAYPVVETVQRDGICVEVLAPAPRLAEEVAVRAQQLGIDLATSLGVVGLLAVELFEVTGADGEPALVVNELAMRPHNSGHWTIEGARTSQFEQHLRAVLDYPMGDTALTAPVVVMANVLGGPDGGMSIDERLHHLFAEDPGVKVHLYGKQTRPGRKIGHVTVLGDDLEKVRERAARAAWWLREGHA</sequence>
<proteinExistence type="inferred from homology"/>
<dbReference type="NCBIfam" id="TIGR01161">
    <property type="entry name" value="purK"/>
    <property type="match status" value="1"/>
</dbReference>
<feature type="binding site" evidence="4">
    <location>
        <position position="192"/>
    </location>
    <ligand>
        <name>ATP</name>
        <dbReference type="ChEBI" id="CHEBI:30616"/>
    </ligand>
</feature>
<evidence type="ECO:0000256" key="5">
    <source>
        <dbReference type="RuleBase" id="RU361200"/>
    </source>
</evidence>
<dbReference type="PANTHER" id="PTHR11609">
    <property type="entry name" value="PURINE BIOSYNTHESIS PROTEIN 6/7, PUR6/7"/>
    <property type="match status" value="1"/>
</dbReference>
<dbReference type="Proteomes" id="UP001332243">
    <property type="component" value="Unassembled WGS sequence"/>
</dbReference>
<dbReference type="SUPFAM" id="SSF51246">
    <property type="entry name" value="Rudiment single hybrid motif"/>
    <property type="match status" value="1"/>
</dbReference>
<dbReference type="HAMAP" id="MF_01928">
    <property type="entry name" value="PurK"/>
    <property type="match status" value="1"/>
</dbReference>
<keyword evidence="8" id="KW-1185">Reference proteome</keyword>
<feature type="domain" description="ATP-grasp" evidence="6">
    <location>
        <begin position="111"/>
        <end position="304"/>
    </location>
</feature>
<comment type="similarity">
    <text evidence="4 5">Belongs to the PurK/PurT family.</text>
</comment>